<evidence type="ECO:0000313" key="2">
    <source>
        <dbReference type="EMBL" id="GFS51778.1"/>
    </source>
</evidence>
<dbReference type="EMBL" id="BMAW01078540">
    <property type="protein sequence ID" value="GFU11465.1"/>
    <property type="molecule type" value="Genomic_DNA"/>
</dbReference>
<comment type="caution">
    <text evidence="3">The sequence shown here is derived from an EMBL/GenBank/DDBJ whole genome shotgun (WGS) entry which is preliminary data.</text>
</comment>
<evidence type="ECO:0000313" key="3">
    <source>
        <dbReference type="EMBL" id="GFU11465.1"/>
    </source>
</evidence>
<sequence>MNLFKTLAFGDIVLLANDCEKRTSWTLIRIMEFIPGKEGRNRIVCVNIQFNELLRPIQKLFNLEIDKPCEPVLHSKCRRKVTFPDKSCYD</sequence>
<reference evidence="3" key="1">
    <citation type="submission" date="2020-08" db="EMBL/GenBank/DDBJ databases">
        <title>Multicomponent nature underlies the extraordinary mechanical properties of spider dragline silk.</title>
        <authorList>
            <person name="Kono N."/>
            <person name="Nakamura H."/>
            <person name="Mori M."/>
            <person name="Yoshida Y."/>
            <person name="Ohtoshi R."/>
            <person name="Malay A.D."/>
            <person name="Moran D.A.P."/>
            <person name="Tomita M."/>
            <person name="Numata K."/>
            <person name="Arakawa K."/>
        </authorList>
    </citation>
    <scope>NUCLEOTIDE SEQUENCE</scope>
</reference>
<keyword evidence="4" id="KW-1185">Reference proteome</keyword>
<feature type="domain" description="DUF5641" evidence="1">
    <location>
        <begin position="6"/>
        <end position="62"/>
    </location>
</feature>
<accession>A0A8X6Q7Z5</accession>
<evidence type="ECO:0000313" key="4">
    <source>
        <dbReference type="Proteomes" id="UP000887013"/>
    </source>
</evidence>
<dbReference type="InterPro" id="IPR040676">
    <property type="entry name" value="DUF5641"/>
</dbReference>
<gene>
    <name evidence="2" type="ORF">NPIL_651401</name>
    <name evidence="3" type="ORF">NPIL_686261</name>
</gene>
<dbReference type="Proteomes" id="UP000887013">
    <property type="component" value="Unassembled WGS sequence"/>
</dbReference>
<dbReference type="Pfam" id="PF18701">
    <property type="entry name" value="DUF5641"/>
    <property type="match status" value="1"/>
</dbReference>
<proteinExistence type="predicted"/>
<dbReference type="OrthoDB" id="6423627at2759"/>
<name>A0A8X6Q7Z5_NEPPI</name>
<evidence type="ECO:0000259" key="1">
    <source>
        <dbReference type="Pfam" id="PF18701"/>
    </source>
</evidence>
<dbReference type="EMBL" id="BMAW01045763">
    <property type="protein sequence ID" value="GFS51778.1"/>
    <property type="molecule type" value="Genomic_DNA"/>
</dbReference>
<organism evidence="3 4">
    <name type="scientific">Nephila pilipes</name>
    <name type="common">Giant wood spider</name>
    <name type="synonym">Nephila maculata</name>
    <dbReference type="NCBI Taxonomy" id="299642"/>
    <lineage>
        <taxon>Eukaryota</taxon>
        <taxon>Metazoa</taxon>
        <taxon>Ecdysozoa</taxon>
        <taxon>Arthropoda</taxon>
        <taxon>Chelicerata</taxon>
        <taxon>Arachnida</taxon>
        <taxon>Araneae</taxon>
        <taxon>Araneomorphae</taxon>
        <taxon>Entelegynae</taxon>
        <taxon>Araneoidea</taxon>
        <taxon>Nephilidae</taxon>
        <taxon>Nephila</taxon>
    </lineage>
</organism>
<dbReference type="AlphaFoldDB" id="A0A8X6Q7Z5"/>
<protein>
    <recommendedName>
        <fullName evidence="1">DUF5641 domain-containing protein</fullName>
    </recommendedName>
</protein>